<evidence type="ECO:0000256" key="3">
    <source>
        <dbReference type="ARBA" id="ARBA00023110"/>
    </source>
</evidence>
<evidence type="ECO:0000259" key="7">
    <source>
        <dbReference type="PROSITE" id="PS50059"/>
    </source>
</evidence>
<evidence type="ECO:0000256" key="4">
    <source>
        <dbReference type="ARBA" id="ARBA00023235"/>
    </source>
</evidence>
<evidence type="ECO:0000256" key="5">
    <source>
        <dbReference type="PROSITE-ProRule" id="PRU00277"/>
    </source>
</evidence>
<comment type="caution">
    <text evidence="8">The sequence shown here is derived from an EMBL/GenBank/DDBJ whole genome shotgun (WGS) entry which is preliminary data.</text>
</comment>
<reference evidence="9" key="1">
    <citation type="journal article" date="2015" name="PLoS Genet.">
        <title>Genome Sequence and Transcriptome Analyses of Chrysochromulina tobin: Metabolic Tools for Enhanced Algal Fitness in the Prominent Order Prymnesiales (Haptophyceae).</title>
        <authorList>
            <person name="Hovde B.T."/>
            <person name="Deodato C.R."/>
            <person name="Hunsperger H.M."/>
            <person name="Ryken S.A."/>
            <person name="Yost W."/>
            <person name="Jha R.K."/>
            <person name="Patterson J."/>
            <person name="Monnat R.J. Jr."/>
            <person name="Barlow S.B."/>
            <person name="Starkenburg S.R."/>
            <person name="Cattolico R.A."/>
        </authorList>
    </citation>
    <scope>NUCLEOTIDE SEQUENCE</scope>
    <source>
        <strain evidence="9">CCMP291</strain>
    </source>
</reference>
<keyword evidence="4 5" id="KW-0413">Isomerase</keyword>
<feature type="signal peptide" evidence="6">
    <location>
        <begin position="1"/>
        <end position="26"/>
    </location>
</feature>
<gene>
    <name evidence="8" type="ORF">Ctob_003154</name>
</gene>
<dbReference type="Gene3D" id="3.10.50.40">
    <property type="match status" value="1"/>
</dbReference>
<keyword evidence="9" id="KW-1185">Reference proteome</keyword>
<accession>A0A0M0J3K6</accession>
<dbReference type="SUPFAM" id="SSF54534">
    <property type="entry name" value="FKBP-like"/>
    <property type="match status" value="1"/>
</dbReference>
<dbReference type="InterPro" id="IPR001179">
    <property type="entry name" value="PPIase_FKBP_dom"/>
</dbReference>
<proteinExistence type="predicted"/>
<dbReference type="Pfam" id="PF00254">
    <property type="entry name" value="FKBP_C"/>
    <property type="match status" value="1"/>
</dbReference>
<dbReference type="EMBL" id="JWZX01003386">
    <property type="protein sequence ID" value="KOO21154.1"/>
    <property type="molecule type" value="Genomic_DNA"/>
</dbReference>
<dbReference type="PROSITE" id="PS50059">
    <property type="entry name" value="FKBP_PPIASE"/>
    <property type="match status" value="1"/>
</dbReference>
<keyword evidence="6" id="KW-0732">Signal</keyword>
<comment type="catalytic activity">
    <reaction evidence="1 5">
        <text>[protein]-peptidylproline (omega=180) = [protein]-peptidylproline (omega=0)</text>
        <dbReference type="Rhea" id="RHEA:16237"/>
        <dbReference type="Rhea" id="RHEA-COMP:10747"/>
        <dbReference type="Rhea" id="RHEA-COMP:10748"/>
        <dbReference type="ChEBI" id="CHEBI:83833"/>
        <dbReference type="ChEBI" id="CHEBI:83834"/>
        <dbReference type="EC" id="5.2.1.8"/>
    </reaction>
</comment>
<name>A0A0M0J3K6_9EUKA</name>
<protein>
    <recommendedName>
        <fullName evidence="2 5">peptidylprolyl isomerase</fullName>
        <ecNumber evidence="2 5">5.2.1.8</ecNumber>
    </recommendedName>
</protein>
<dbReference type="InterPro" id="IPR044609">
    <property type="entry name" value="FKBP2/11"/>
</dbReference>
<organism evidence="8 9">
    <name type="scientific">Chrysochromulina tobinii</name>
    <dbReference type="NCBI Taxonomy" id="1460289"/>
    <lineage>
        <taxon>Eukaryota</taxon>
        <taxon>Haptista</taxon>
        <taxon>Haptophyta</taxon>
        <taxon>Prymnesiophyceae</taxon>
        <taxon>Prymnesiales</taxon>
        <taxon>Chrysochromulinaceae</taxon>
        <taxon>Chrysochromulina</taxon>
    </lineage>
</organism>
<evidence type="ECO:0000313" key="8">
    <source>
        <dbReference type="EMBL" id="KOO21154.1"/>
    </source>
</evidence>
<dbReference type="AlphaFoldDB" id="A0A0M0J3K6"/>
<dbReference type="InterPro" id="IPR046357">
    <property type="entry name" value="PPIase_dom_sf"/>
</dbReference>
<dbReference type="EC" id="5.2.1.8" evidence="2 5"/>
<sequence>MMAGKLLASFSLLFALPCAHSKACEGENLKPDAPLRIGTKFKPAECTDVSKPGDTLSMHYTGTLYSDCSKFDSSRDRGDPFKFTLGKGEVIKGWDAGLRGMCVGEKRKLTIPSDLAYGDEGSGDKIPAKSTLQFEVELLDLKHKPVGSA</sequence>
<evidence type="ECO:0000256" key="6">
    <source>
        <dbReference type="SAM" id="SignalP"/>
    </source>
</evidence>
<dbReference type="FunFam" id="3.10.50.40:FF:000006">
    <property type="entry name" value="Peptidyl-prolyl cis-trans isomerase"/>
    <property type="match status" value="1"/>
</dbReference>
<keyword evidence="3 5" id="KW-0697">Rotamase</keyword>
<dbReference type="PANTHER" id="PTHR45779">
    <property type="entry name" value="PEPTIDYLPROLYL ISOMERASE"/>
    <property type="match status" value="1"/>
</dbReference>
<evidence type="ECO:0000256" key="2">
    <source>
        <dbReference type="ARBA" id="ARBA00013194"/>
    </source>
</evidence>
<dbReference type="PANTHER" id="PTHR45779:SF7">
    <property type="entry name" value="PEPTIDYLPROLYL ISOMERASE"/>
    <property type="match status" value="1"/>
</dbReference>
<dbReference type="GO" id="GO:0005783">
    <property type="term" value="C:endoplasmic reticulum"/>
    <property type="evidence" value="ECO:0007669"/>
    <property type="project" value="TreeGrafter"/>
</dbReference>
<dbReference type="Proteomes" id="UP000037460">
    <property type="component" value="Unassembled WGS sequence"/>
</dbReference>
<evidence type="ECO:0000313" key="9">
    <source>
        <dbReference type="Proteomes" id="UP000037460"/>
    </source>
</evidence>
<feature type="domain" description="PPIase FKBP-type" evidence="7">
    <location>
        <begin position="53"/>
        <end position="142"/>
    </location>
</feature>
<evidence type="ECO:0000256" key="1">
    <source>
        <dbReference type="ARBA" id="ARBA00000971"/>
    </source>
</evidence>
<dbReference type="GO" id="GO:0003755">
    <property type="term" value="F:peptidyl-prolyl cis-trans isomerase activity"/>
    <property type="evidence" value="ECO:0007669"/>
    <property type="project" value="UniProtKB-KW"/>
</dbReference>
<dbReference type="OrthoDB" id="1902587at2759"/>
<feature type="chain" id="PRO_5005601470" description="peptidylprolyl isomerase" evidence="6">
    <location>
        <begin position="27"/>
        <end position="149"/>
    </location>
</feature>